<dbReference type="OrthoDB" id="9816273at2"/>
<gene>
    <name evidence="4" type="ORF">JT25_007830</name>
</gene>
<dbReference type="InterPro" id="IPR037522">
    <property type="entry name" value="HD_GYP_dom"/>
</dbReference>
<dbReference type="AlphaFoldDB" id="A0A126T2T4"/>
<dbReference type="SUPFAM" id="SSF52172">
    <property type="entry name" value="CheY-like"/>
    <property type="match status" value="1"/>
</dbReference>
<evidence type="ECO:0000256" key="1">
    <source>
        <dbReference type="PROSITE-ProRule" id="PRU00169"/>
    </source>
</evidence>
<dbReference type="SMART" id="SM00471">
    <property type="entry name" value="HDc"/>
    <property type="match status" value="1"/>
</dbReference>
<dbReference type="SUPFAM" id="SSF109604">
    <property type="entry name" value="HD-domain/PDEase-like"/>
    <property type="match status" value="1"/>
</dbReference>
<keyword evidence="1" id="KW-0597">Phosphoprotein</keyword>
<accession>A0A126T2T4</accession>
<dbReference type="KEGG" id="mdn:JT25_007830"/>
<dbReference type="PROSITE" id="PS51832">
    <property type="entry name" value="HD_GYP"/>
    <property type="match status" value="1"/>
</dbReference>
<feature type="modified residue" description="4-aspartylphosphate" evidence="1">
    <location>
        <position position="61"/>
    </location>
</feature>
<dbReference type="Pfam" id="PF13487">
    <property type="entry name" value="HD_5"/>
    <property type="match status" value="1"/>
</dbReference>
<dbReference type="GO" id="GO:0008081">
    <property type="term" value="F:phosphoric diester hydrolase activity"/>
    <property type="evidence" value="ECO:0007669"/>
    <property type="project" value="UniProtKB-ARBA"/>
</dbReference>
<dbReference type="RefSeq" id="WP_036275298.1">
    <property type="nucleotide sequence ID" value="NZ_CP014476.1"/>
</dbReference>
<dbReference type="CDD" id="cd00077">
    <property type="entry name" value="HDc"/>
    <property type="match status" value="1"/>
</dbReference>
<dbReference type="InterPro" id="IPR052020">
    <property type="entry name" value="Cyclic_di-GMP/3'3'-cGAMP_PDE"/>
</dbReference>
<proteinExistence type="predicted"/>
<dbReference type="InterPro" id="IPR003607">
    <property type="entry name" value="HD/PDEase_dom"/>
</dbReference>
<dbReference type="CDD" id="cd17551">
    <property type="entry name" value="REC_RpfG-like"/>
    <property type="match status" value="1"/>
</dbReference>
<evidence type="ECO:0000313" key="4">
    <source>
        <dbReference type="EMBL" id="AMK76401.1"/>
    </source>
</evidence>
<evidence type="ECO:0000259" key="3">
    <source>
        <dbReference type="PROSITE" id="PS51832"/>
    </source>
</evidence>
<dbReference type="EMBL" id="CP014476">
    <property type="protein sequence ID" value="AMK76401.1"/>
    <property type="molecule type" value="Genomic_DNA"/>
</dbReference>
<evidence type="ECO:0000259" key="2">
    <source>
        <dbReference type="PROSITE" id="PS50110"/>
    </source>
</evidence>
<dbReference type="SMART" id="SM00448">
    <property type="entry name" value="REC"/>
    <property type="match status" value="1"/>
</dbReference>
<reference evidence="4 5" key="1">
    <citation type="journal article" date="2015" name="Environ. Microbiol.">
        <title>Methane oxidation coupled to nitrate reduction under hypoxia by the Gammaproteobacterium Methylomonas denitrificans, sp. nov. type strain FJG1.</title>
        <authorList>
            <person name="Kits K.D."/>
            <person name="Klotz M.G."/>
            <person name="Stein L.Y."/>
        </authorList>
    </citation>
    <scope>NUCLEOTIDE SEQUENCE [LARGE SCALE GENOMIC DNA]</scope>
    <source>
        <strain evidence="4 5">FJG1</strain>
    </source>
</reference>
<dbReference type="Proteomes" id="UP000030512">
    <property type="component" value="Chromosome"/>
</dbReference>
<evidence type="ECO:0000313" key="5">
    <source>
        <dbReference type="Proteomes" id="UP000030512"/>
    </source>
</evidence>
<dbReference type="STRING" id="1538553.JT25_007830"/>
<dbReference type="PANTHER" id="PTHR45228:SF1">
    <property type="entry name" value="CYCLIC DI-GMP PHOSPHODIESTERASE TM_0186"/>
    <property type="match status" value="1"/>
</dbReference>
<name>A0A126T2T4_9GAMM</name>
<feature type="domain" description="Response regulatory" evidence="2">
    <location>
        <begin position="11"/>
        <end position="128"/>
    </location>
</feature>
<protein>
    <submittedName>
        <fullName evidence="4">Two-component system response regulator</fullName>
    </submittedName>
</protein>
<feature type="domain" description="HD-GYP" evidence="3">
    <location>
        <begin position="155"/>
        <end position="352"/>
    </location>
</feature>
<dbReference type="InterPro" id="IPR001789">
    <property type="entry name" value="Sig_transdc_resp-reg_receiver"/>
</dbReference>
<dbReference type="PROSITE" id="PS50110">
    <property type="entry name" value="RESPONSE_REGULATORY"/>
    <property type="match status" value="1"/>
</dbReference>
<dbReference type="InterPro" id="IPR011006">
    <property type="entry name" value="CheY-like_superfamily"/>
</dbReference>
<dbReference type="Gene3D" id="3.40.50.2300">
    <property type="match status" value="1"/>
</dbReference>
<sequence>MDLKQHILQAAILIVDDEPANVKLLEKILQRQGYRNIQSTCDSREVSSLCDTTRFDAFLLDIRMPHLSGFDVMEQLQQRFKDDYLPVLVLSAQPDMETRLKALSLGAKDFLTKPFDQLEAVTRIHNLLEVRLMHNQIRDQNRLLEQQVKTRTDELYRTRQEVIRRLGLAAEYRDNETGNHIIRMSKYAQLLALAYGLNEQDAEIILNAAPMHDIGKIGIPDRILLKTGKLDAEEWRIMQTHVQMGANILSGSPTELMRAARTIAQHHHEKWDGTGYPNGLREEDISIAGRICALADVFDALTSQRPYKPAWTVEDTLTYIASESGKHFDPKLAPLLKKNLPEILAIKSEYADAEVVRTLN</sequence>
<dbReference type="Gene3D" id="1.10.3210.10">
    <property type="entry name" value="Hypothetical protein af1432"/>
    <property type="match status" value="1"/>
</dbReference>
<dbReference type="Pfam" id="PF00072">
    <property type="entry name" value="Response_reg"/>
    <property type="match status" value="1"/>
</dbReference>
<dbReference type="GO" id="GO:0000160">
    <property type="term" value="P:phosphorelay signal transduction system"/>
    <property type="evidence" value="ECO:0007669"/>
    <property type="project" value="InterPro"/>
</dbReference>
<keyword evidence="5" id="KW-1185">Reference proteome</keyword>
<dbReference type="PANTHER" id="PTHR45228">
    <property type="entry name" value="CYCLIC DI-GMP PHOSPHODIESTERASE TM_0186-RELATED"/>
    <property type="match status" value="1"/>
</dbReference>
<organism evidence="4 5">
    <name type="scientific">Methylomonas denitrificans</name>
    <dbReference type="NCBI Taxonomy" id="1538553"/>
    <lineage>
        <taxon>Bacteria</taxon>
        <taxon>Pseudomonadati</taxon>
        <taxon>Pseudomonadota</taxon>
        <taxon>Gammaproteobacteria</taxon>
        <taxon>Methylococcales</taxon>
        <taxon>Methylococcaceae</taxon>
        <taxon>Methylomonas</taxon>
    </lineage>
</organism>